<proteinExistence type="predicted"/>
<dbReference type="InterPro" id="IPR040871">
    <property type="entry name" value="HopA1"/>
</dbReference>
<dbReference type="Pfam" id="PF17914">
    <property type="entry name" value="HopA1"/>
    <property type="match status" value="1"/>
</dbReference>
<evidence type="ECO:0000313" key="2">
    <source>
        <dbReference type="Proteomes" id="UP000323454"/>
    </source>
</evidence>
<comment type="caution">
    <text evidence="1">The sequence shown here is derived from an EMBL/GenBank/DDBJ whole genome shotgun (WGS) entry which is preliminary data.</text>
</comment>
<dbReference type="AlphaFoldDB" id="A0A5B2WQ82"/>
<dbReference type="Proteomes" id="UP000323454">
    <property type="component" value="Unassembled WGS sequence"/>
</dbReference>
<organism evidence="1 2">
    <name type="scientific">Solihabitans fulvus</name>
    <dbReference type="NCBI Taxonomy" id="1892852"/>
    <lineage>
        <taxon>Bacteria</taxon>
        <taxon>Bacillati</taxon>
        <taxon>Actinomycetota</taxon>
        <taxon>Actinomycetes</taxon>
        <taxon>Pseudonocardiales</taxon>
        <taxon>Pseudonocardiaceae</taxon>
        <taxon>Solihabitans</taxon>
    </lineage>
</organism>
<accession>A0A5B2WQ82</accession>
<evidence type="ECO:0000313" key="1">
    <source>
        <dbReference type="EMBL" id="KAA2253094.1"/>
    </source>
</evidence>
<dbReference type="RefSeq" id="WP_149853923.1">
    <property type="nucleotide sequence ID" value="NZ_VUOB01000068.1"/>
</dbReference>
<protein>
    <submittedName>
        <fullName evidence="1">Uncharacterized protein</fullName>
    </submittedName>
</protein>
<dbReference type="EMBL" id="VUOB01000068">
    <property type="protein sequence ID" value="KAA2253094.1"/>
    <property type="molecule type" value="Genomic_DNA"/>
</dbReference>
<keyword evidence="2" id="KW-1185">Reference proteome</keyword>
<name>A0A5B2WQ82_9PSEU</name>
<reference evidence="1 2" key="2">
    <citation type="submission" date="2019-09" db="EMBL/GenBank/DDBJ databases">
        <authorList>
            <person name="Jin C."/>
        </authorList>
    </citation>
    <scope>NUCLEOTIDE SEQUENCE [LARGE SCALE GENOMIC DNA]</scope>
    <source>
        <strain evidence="1 2">AN110305</strain>
    </source>
</reference>
<sequence>MAAVLNDVTVSPFDLQATVAGQVVEAKSVQALQIHLGETIYRVFHQAGPSDPEAIHATSRDRELEALLQKTIPHASRIAVGTYLGDHQGWAHVELDHVRVRVPFELIVGDTFDERQPVEVTLPPARSALSPGFFFVHGSRPHSRDATGRVLRVYLSLPDDVAAVSVWRLVLGQLERTEVRYEAKVLSTPTSYPRRDAIVVYLREPAWDVVRDLHAIVDLRNWLAPAVSPLVRPIGPGMGVAWEPDTPFQVGRRLSFGQHRAGAIAEGLIHYAVAGTSSAEDAVCTAMRNAGIDPAEPYRNLTSPRAPEMSWDC</sequence>
<reference evidence="1 2" key="1">
    <citation type="submission" date="2019-09" db="EMBL/GenBank/DDBJ databases">
        <title>Goodfellowia gen. nov., a new genus of the Pseudonocardineae related to Actinoalloteichus, containing Goodfellowia coeruleoviolacea gen. nov., comb. nov. gen. nov., comb. nov.</title>
        <authorList>
            <person name="Labeda D."/>
        </authorList>
    </citation>
    <scope>NUCLEOTIDE SEQUENCE [LARGE SCALE GENOMIC DNA]</scope>
    <source>
        <strain evidence="1 2">AN110305</strain>
    </source>
</reference>
<gene>
    <name evidence="1" type="ORF">F0L68_33635</name>
</gene>
<dbReference type="OrthoDB" id="2408361at2"/>